<dbReference type="OrthoDB" id="165952at2157"/>
<evidence type="ECO:0000259" key="2">
    <source>
        <dbReference type="Pfam" id="PF25955"/>
    </source>
</evidence>
<reference evidence="4" key="1">
    <citation type="submission" date="2016-11" db="EMBL/GenBank/DDBJ databases">
        <authorList>
            <person name="Varghese N."/>
            <person name="Submissions S."/>
        </authorList>
    </citation>
    <scope>NUCLEOTIDE SEQUENCE [LARGE SCALE GENOMIC DNA]</scope>
    <source>
        <strain evidence="4">DX253</strain>
    </source>
</reference>
<proteinExistence type="predicted"/>
<accession>A0A1M6PE09</accession>
<dbReference type="InterPro" id="IPR058305">
    <property type="entry name" value="DUF7992"/>
</dbReference>
<keyword evidence="4" id="KW-1185">Reference proteome</keyword>
<evidence type="ECO:0000256" key="1">
    <source>
        <dbReference type="SAM" id="MobiDB-lite"/>
    </source>
</evidence>
<dbReference type="RefSeq" id="WP_018128683.1">
    <property type="nucleotide sequence ID" value="NZ_AEMG01000007.1"/>
</dbReference>
<dbReference type="Pfam" id="PF25955">
    <property type="entry name" value="DUF7992"/>
    <property type="match status" value="1"/>
</dbReference>
<dbReference type="Proteomes" id="UP000184203">
    <property type="component" value="Unassembled WGS sequence"/>
</dbReference>
<protein>
    <recommendedName>
        <fullName evidence="2">DUF7992 domain-containing protein</fullName>
    </recommendedName>
</protein>
<sequence length="167" mass="19185">MSLDVTTPAAPTIYELTRDDQYESDVHKRADLQTYLDGEENAWHEGFSAWAAETALSVDAYHIALDLGCIAAFDFYWDPELEEVAYEAPEIPDDWEDRSRYADIDSWSTVSAINEEMDALGETVAGVLTEYYVDWESERDIVETFGDQYNGRDDAMPEHIREDSRYE</sequence>
<dbReference type="EMBL" id="FRAN01000001">
    <property type="protein sequence ID" value="SHK06193.1"/>
    <property type="molecule type" value="Genomic_DNA"/>
</dbReference>
<feature type="domain" description="DUF7992" evidence="2">
    <location>
        <begin position="3"/>
        <end position="148"/>
    </location>
</feature>
<organism evidence="3 4">
    <name type="scientific">Haladaptatus paucihalophilus DX253</name>
    <dbReference type="NCBI Taxonomy" id="797209"/>
    <lineage>
        <taxon>Archaea</taxon>
        <taxon>Methanobacteriati</taxon>
        <taxon>Methanobacteriota</taxon>
        <taxon>Stenosarchaea group</taxon>
        <taxon>Halobacteria</taxon>
        <taxon>Halobacteriales</taxon>
        <taxon>Haladaptataceae</taxon>
        <taxon>Haladaptatus</taxon>
    </lineage>
</organism>
<evidence type="ECO:0000313" key="4">
    <source>
        <dbReference type="Proteomes" id="UP000184203"/>
    </source>
</evidence>
<name>A0A1M6PE09_HALPU</name>
<evidence type="ECO:0000313" key="3">
    <source>
        <dbReference type="EMBL" id="SHK06193.1"/>
    </source>
</evidence>
<feature type="region of interest" description="Disordered" evidence="1">
    <location>
        <begin position="146"/>
        <end position="167"/>
    </location>
</feature>
<feature type="compositionally biased region" description="Basic and acidic residues" evidence="1">
    <location>
        <begin position="150"/>
        <end position="167"/>
    </location>
</feature>
<gene>
    <name evidence="3" type="ORF">SAMN05444342_0443</name>
</gene>
<dbReference type="AlphaFoldDB" id="A0A1M6PE09"/>